<sequence length="170" mass="18946">MKQDGSFAENLFIQWQGTSPAENATGAIVEHEDENETIDESTEASEVTDKTLPAIEETDDIQGRDPFTVADYTSERPQERPESLDRNKLLNDDLVDDFYNSLAEIEEQAKSGQLTTVTVNLPTTIDAADIFDTGSTTTAEEYDSEKVRIISLLLRLISFKIPPRSQAIMI</sequence>
<feature type="region of interest" description="Disordered" evidence="1">
    <location>
        <begin position="1"/>
        <end position="86"/>
    </location>
</feature>
<feature type="compositionally biased region" description="Polar residues" evidence="1">
    <location>
        <begin position="13"/>
        <end position="22"/>
    </location>
</feature>
<proteinExistence type="predicted"/>
<dbReference type="EMBL" id="BPLR01011983">
    <property type="protein sequence ID" value="GIY50484.1"/>
    <property type="molecule type" value="Genomic_DNA"/>
</dbReference>
<feature type="compositionally biased region" description="Basic and acidic residues" evidence="1">
    <location>
        <begin position="73"/>
        <end position="86"/>
    </location>
</feature>
<keyword evidence="3" id="KW-1185">Reference proteome</keyword>
<comment type="caution">
    <text evidence="2">The sequence shown here is derived from an EMBL/GenBank/DDBJ whole genome shotgun (WGS) entry which is preliminary data.</text>
</comment>
<evidence type="ECO:0000256" key="1">
    <source>
        <dbReference type="SAM" id="MobiDB-lite"/>
    </source>
</evidence>
<dbReference type="AlphaFoldDB" id="A0AAV4TYR8"/>
<reference evidence="2 3" key="1">
    <citation type="submission" date="2021-06" db="EMBL/GenBank/DDBJ databases">
        <title>Caerostris extrusa draft genome.</title>
        <authorList>
            <person name="Kono N."/>
            <person name="Arakawa K."/>
        </authorList>
    </citation>
    <scope>NUCLEOTIDE SEQUENCE [LARGE SCALE GENOMIC DNA]</scope>
</reference>
<dbReference type="Proteomes" id="UP001054945">
    <property type="component" value="Unassembled WGS sequence"/>
</dbReference>
<feature type="compositionally biased region" description="Acidic residues" evidence="1">
    <location>
        <begin position="31"/>
        <end position="43"/>
    </location>
</feature>
<organism evidence="2 3">
    <name type="scientific">Caerostris extrusa</name>
    <name type="common">Bark spider</name>
    <name type="synonym">Caerostris bankana</name>
    <dbReference type="NCBI Taxonomy" id="172846"/>
    <lineage>
        <taxon>Eukaryota</taxon>
        <taxon>Metazoa</taxon>
        <taxon>Ecdysozoa</taxon>
        <taxon>Arthropoda</taxon>
        <taxon>Chelicerata</taxon>
        <taxon>Arachnida</taxon>
        <taxon>Araneae</taxon>
        <taxon>Araneomorphae</taxon>
        <taxon>Entelegynae</taxon>
        <taxon>Araneoidea</taxon>
        <taxon>Araneidae</taxon>
        <taxon>Caerostris</taxon>
    </lineage>
</organism>
<evidence type="ECO:0000313" key="3">
    <source>
        <dbReference type="Proteomes" id="UP001054945"/>
    </source>
</evidence>
<protein>
    <submittedName>
        <fullName evidence="2">Uncharacterized protein</fullName>
    </submittedName>
</protein>
<name>A0AAV4TYR8_CAEEX</name>
<accession>A0AAV4TYR8</accession>
<gene>
    <name evidence="2" type="primary">AVEN_127801_1</name>
    <name evidence="2" type="ORF">CEXT_335981</name>
</gene>
<evidence type="ECO:0000313" key="2">
    <source>
        <dbReference type="EMBL" id="GIY50484.1"/>
    </source>
</evidence>